<dbReference type="SMART" id="SM00054">
    <property type="entry name" value="EFh"/>
    <property type="match status" value="2"/>
</dbReference>
<dbReference type="PROSITE" id="PS00018">
    <property type="entry name" value="EF_HAND_1"/>
    <property type="match status" value="2"/>
</dbReference>
<proteinExistence type="inferred from homology"/>
<dbReference type="Gene3D" id="1.10.238.10">
    <property type="entry name" value="EF-hand"/>
    <property type="match status" value="1"/>
</dbReference>
<dbReference type="SUPFAM" id="SSF47473">
    <property type="entry name" value="EF-hand"/>
    <property type="match status" value="1"/>
</dbReference>
<dbReference type="PROSITE" id="PS50088">
    <property type="entry name" value="ANK_REPEAT"/>
    <property type="match status" value="1"/>
</dbReference>
<dbReference type="Pfam" id="PF00069">
    <property type="entry name" value="Pkinase"/>
    <property type="match status" value="3"/>
</dbReference>
<feature type="compositionally biased region" description="Polar residues" evidence="4">
    <location>
        <begin position="1943"/>
        <end position="1953"/>
    </location>
</feature>
<protein>
    <submittedName>
        <fullName evidence="8">Aste57867_10436 protein</fullName>
    </submittedName>
</protein>
<organism evidence="8 9">
    <name type="scientific">Aphanomyces stellatus</name>
    <dbReference type="NCBI Taxonomy" id="120398"/>
    <lineage>
        <taxon>Eukaryota</taxon>
        <taxon>Sar</taxon>
        <taxon>Stramenopiles</taxon>
        <taxon>Oomycota</taxon>
        <taxon>Saprolegniomycetes</taxon>
        <taxon>Saprolegniales</taxon>
        <taxon>Verrucalvaceae</taxon>
        <taxon>Aphanomyces</taxon>
    </lineage>
</organism>
<dbReference type="PROSITE" id="PS50222">
    <property type="entry name" value="EF_HAND_2"/>
    <property type="match status" value="2"/>
</dbReference>
<dbReference type="InterPro" id="IPR011009">
    <property type="entry name" value="Kinase-like_dom_sf"/>
</dbReference>
<evidence type="ECO:0000256" key="4">
    <source>
        <dbReference type="SAM" id="MobiDB-lite"/>
    </source>
</evidence>
<dbReference type="PANTHER" id="PTHR44167">
    <property type="entry name" value="OVARIAN-SPECIFIC SERINE/THREONINE-PROTEIN KINASE LOK-RELATED"/>
    <property type="match status" value="1"/>
</dbReference>
<dbReference type="OrthoDB" id="193242at2759"/>
<evidence type="ECO:0000259" key="5">
    <source>
        <dbReference type="PROSITE" id="PS50011"/>
    </source>
</evidence>
<dbReference type="GO" id="GO:0005634">
    <property type="term" value="C:nucleus"/>
    <property type="evidence" value="ECO:0007669"/>
    <property type="project" value="TreeGrafter"/>
</dbReference>
<dbReference type="Gene3D" id="1.10.510.10">
    <property type="entry name" value="Transferase(Phosphotransferase) domain 1"/>
    <property type="match status" value="2"/>
</dbReference>
<dbReference type="SMART" id="SM00248">
    <property type="entry name" value="ANK"/>
    <property type="match status" value="5"/>
</dbReference>
<feature type="domain" description="EF-hand" evidence="6">
    <location>
        <begin position="373"/>
        <end position="408"/>
    </location>
</feature>
<dbReference type="Proteomes" id="UP000332933">
    <property type="component" value="Unassembled WGS sequence"/>
</dbReference>
<evidence type="ECO:0000256" key="3">
    <source>
        <dbReference type="PROSITE-ProRule" id="PRU00023"/>
    </source>
</evidence>
<dbReference type="InterPro" id="IPR011992">
    <property type="entry name" value="EF-hand-dom_pair"/>
</dbReference>
<evidence type="ECO:0000313" key="9">
    <source>
        <dbReference type="Proteomes" id="UP000332933"/>
    </source>
</evidence>
<feature type="region of interest" description="Disordered" evidence="4">
    <location>
        <begin position="1918"/>
        <end position="1958"/>
    </location>
</feature>
<evidence type="ECO:0000256" key="1">
    <source>
        <dbReference type="ARBA" id="ARBA00022837"/>
    </source>
</evidence>
<dbReference type="PANTHER" id="PTHR44167:SF24">
    <property type="entry name" value="SERINE_THREONINE-PROTEIN KINASE CHK2"/>
    <property type="match status" value="1"/>
</dbReference>
<dbReference type="InterPro" id="IPR036770">
    <property type="entry name" value="Ankyrin_rpt-contain_sf"/>
</dbReference>
<dbReference type="GO" id="GO:0044773">
    <property type="term" value="P:mitotic DNA damage checkpoint signaling"/>
    <property type="evidence" value="ECO:0007669"/>
    <property type="project" value="TreeGrafter"/>
</dbReference>
<dbReference type="InterPro" id="IPR002110">
    <property type="entry name" value="Ankyrin_rpt"/>
</dbReference>
<dbReference type="PROSITE" id="PS50011">
    <property type="entry name" value="PROTEIN_KINASE_DOM"/>
    <property type="match status" value="2"/>
</dbReference>
<feature type="domain" description="Protein kinase" evidence="5">
    <location>
        <begin position="382"/>
        <end position="719"/>
    </location>
</feature>
<dbReference type="GO" id="GO:0004674">
    <property type="term" value="F:protein serine/threonine kinase activity"/>
    <property type="evidence" value="ECO:0007669"/>
    <property type="project" value="TreeGrafter"/>
</dbReference>
<feature type="repeat" description="ANK" evidence="3">
    <location>
        <begin position="97"/>
        <end position="130"/>
    </location>
</feature>
<feature type="domain" description="Protein kinase" evidence="5">
    <location>
        <begin position="1284"/>
        <end position="1605"/>
    </location>
</feature>
<accession>A0A485KQU7</accession>
<evidence type="ECO:0000313" key="7">
    <source>
        <dbReference type="EMBL" id="KAF0698968.1"/>
    </source>
</evidence>
<keyword evidence="1" id="KW-0106">Calcium</keyword>
<dbReference type="Pfam" id="PF12796">
    <property type="entry name" value="Ank_2"/>
    <property type="match status" value="1"/>
</dbReference>
<dbReference type="SMART" id="SM00220">
    <property type="entry name" value="S_TKc"/>
    <property type="match status" value="1"/>
</dbReference>
<gene>
    <name evidence="8" type="primary">Aste57867_10436</name>
    <name evidence="7" type="ORF">As57867_010396</name>
    <name evidence="8" type="ORF">ASTE57867_10436</name>
</gene>
<dbReference type="GO" id="GO:0005509">
    <property type="term" value="F:calcium ion binding"/>
    <property type="evidence" value="ECO:0007669"/>
    <property type="project" value="InterPro"/>
</dbReference>
<evidence type="ECO:0000256" key="2">
    <source>
        <dbReference type="ARBA" id="ARBA00024334"/>
    </source>
</evidence>
<dbReference type="Gene3D" id="1.25.40.20">
    <property type="entry name" value="Ankyrin repeat-containing domain"/>
    <property type="match status" value="2"/>
</dbReference>
<dbReference type="EMBL" id="CAADRA010005228">
    <property type="protein sequence ID" value="VFT87310.1"/>
    <property type="molecule type" value="Genomic_DNA"/>
</dbReference>
<evidence type="ECO:0000313" key="8">
    <source>
        <dbReference type="EMBL" id="VFT87310.1"/>
    </source>
</evidence>
<dbReference type="InterPro" id="IPR000719">
    <property type="entry name" value="Prot_kinase_dom"/>
</dbReference>
<keyword evidence="3" id="KW-0040">ANK repeat</keyword>
<evidence type="ECO:0000259" key="6">
    <source>
        <dbReference type="PROSITE" id="PS50222"/>
    </source>
</evidence>
<name>A0A485KQU7_9STRA</name>
<feature type="domain" description="EF-hand" evidence="6">
    <location>
        <begin position="1275"/>
        <end position="1310"/>
    </location>
</feature>
<reference evidence="8 9" key="1">
    <citation type="submission" date="2019-03" db="EMBL/GenBank/DDBJ databases">
        <authorList>
            <person name="Gaulin E."/>
            <person name="Dumas B."/>
        </authorList>
    </citation>
    <scope>NUCLEOTIDE SEQUENCE [LARGE SCALE GENOMIC DNA]</scope>
    <source>
        <strain evidence="8">CBS 568.67</strain>
    </source>
</reference>
<dbReference type="SUPFAM" id="SSF56112">
    <property type="entry name" value="Protein kinase-like (PK-like)"/>
    <property type="match status" value="2"/>
</dbReference>
<keyword evidence="9" id="KW-1185">Reference proteome</keyword>
<dbReference type="PROSITE" id="PS50297">
    <property type="entry name" value="ANK_REP_REGION"/>
    <property type="match status" value="1"/>
</dbReference>
<dbReference type="InterPro" id="IPR002048">
    <property type="entry name" value="EF_hand_dom"/>
</dbReference>
<dbReference type="InterPro" id="IPR018247">
    <property type="entry name" value="EF_Hand_1_Ca_BS"/>
</dbReference>
<reference evidence="7" key="2">
    <citation type="submission" date="2019-06" db="EMBL/GenBank/DDBJ databases">
        <title>Genomics analysis of Aphanomyces spp. identifies a new class of oomycete effector associated with host adaptation.</title>
        <authorList>
            <person name="Gaulin E."/>
        </authorList>
    </citation>
    <scope>NUCLEOTIDE SEQUENCE</scope>
    <source>
        <strain evidence="7">CBS 578.67</strain>
    </source>
</reference>
<dbReference type="GO" id="GO:0005524">
    <property type="term" value="F:ATP binding"/>
    <property type="evidence" value="ECO:0007669"/>
    <property type="project" value="InterPro"/>
</dbReference>
<comment type="similarity">
    <text evidence="2">Belongs to the protein kinase superfamily. Ser/Thr protein kinase family. CDPK subfamily.</text>
</comment>
<sequence>MREDSVEDLLEAVKAGSVDRMQAILDAGHVDVNAKGRIEDDDGKEDMRTALAYACEHGSVEPVAILLSRDGIQVNGTCGTVSNRLHSLLRIISNRIDGKSALMYATKTGNVEVVRLILDHDGVDINLMDKNGSTALMFAINDDHFLIVHILAQRNDIMIEKDIDYSFHHKKYAALVAILEYHGSSRSTNNDRKPLVECCAQYLVHETAMKLLAMDLPVEIQDGSLVQRQDYLYSWASFMDVTHPVNVNVRLSCLKAILEDEKFGSCGHELLRELAFGKDKHGREVIQITDASTREYLNNCLFYCGRYEIFDGPPVYVSETAVVVMAYDHGICAHLFHENKNDSGNLDVNGFIHCNKVLGHVVSKIDNKAVKKRENEKWQAEFEQWDKDSNGFLSEEEFLRYCAQNCGKKLKVAMKFMKNACEYQREVGNREYLNDTFVLSLLPSVEQTAFQASLKTLQIIGGYTMTEYPNVMVMPAADRNLEDIYLKERPGENERRVLLQQVAEGLQHLHHKGLVHGDVKKLNVIRVGNRLKLIDLDATTFFGDPVGAKFSSGCLPPGMWNVSRKIVDAYFFFVELFYKLKSAEDEKLYFNHWSNIESTNPDLWQKIKPKVGYVVKTFQHEDEKLPYDLVEAHPSLDVWAFGALVYQMYSGEELIATDINQDVVDGKIMQAATWTQEKLNTRILNKISNVLVRDLLEELLVVDPEDRMSMDYVLHHRYFQGTMDNSIIDQLVEINADMNANFKKNHDKLDGIYYLSKEFLRETALHKQDFMRGIFEDTEFIIPTSFVVLPVDLTTAFDGSDQSSLNKLLLFMCLKNISHTNFSLSATKDEHAAISSNDPMYLYVVDEVEGTLVIPSTSDEVYPIRIDKQTPQFMTMLLWFLQVGFRQLQCVNTVLQLANFIGVHSPTQPDVDIAIKILATAKTETTVVDFDALKEAVVTLSHDQVPMQRVLSTALRSIEQFIVEVDPLKSYSGLRRAFMPDGYTLWTSEENAKKINEQNINELRSQIQNIEVVRWLLQREDFDINLVDKPKPRELIYAIEGGFVDVVQALLVHGDIEFRKQAIELCINDSAFAILSVILNSKFEINHRIVDNTGKLLIECCAECLHQDAALALLLMDLPVEVKDGNLVRRQKHSFSWATFMDVTHPITSSVRQSCVQTILNRIEFKPFADELLHELAFSIDMHGREVIQITDANMRKSFNDRLLFCGRFEIFEGPPAHVSNTAVVLLAYDHGICSQVFQENKKDTEHLDEAGFITCSEVLGQAGWNVSDKKDKETEKAFFKAEFQLWDKDNSGSLSEFEFLRYCRQHFGGKLKMAIKFMKNADEHKREIQHRKILDATYVLDILPFSFGSSSQDASNSVKLRCDDLLTAYPHIIVMPAGDRSLEDIFLKERPSDNELRVYLQQVAKSLNHLHDKKLIHGDLKKINVVRVGNRLKLIDLDATTPNGMFVGAKFSSGSLPPELFYKLNSEEEVLYRKYWSNLPINDMLWHKVKPKNGYVVKTFQNSREDDCELPYERIVADPALDVWAFGVLMYQLYSGEELVSTDKNQDVLEKDIEEVATFTDKDLDAKIRNKISNEHVCDLLIKILVVNPNHRANMGAVLKHEYFTAETTGPSNIEALIKQGNQNLLKCMNERFNEQVKQVAGVKEDILRGIFEANDVTVPTSFVVLDVNLTVKSESSAQQSTARFTDMCQSMISFGMAFARIVQGKSAYFSTGQPVYLYLVDEVDGVPIVPTESGNVYPIKIGTQSREFLVGVVPFLQSGLRVLNVARTVNTIAKLSIGFDAGPAIDNAEKLIKSVQNESSVADFAVVHSAVKSHSDKPVFVHHIRGRALRELKKFFKENDSQETFSGLCRTFSSDGYAIWTSAENSKQISTDKNLPQSFVPKQNLTKLFFERYEEWNHDTAKGKEKLYQCPNCEQGRGLDTYRKNNPSSRRNSRQDVVPQANISNQSTDASKSLRATDPKDYSLVTIHRVTGGDYVTLNADVDIGALSSTHTSAPTLSPRDRLPRLGTRHRLSWNRPRQGWGKRNARAADVFLGDDGIEHGPEEVPDLDTYPDTLTKLVESTTT</sequence>
<dbReference type="GO" id="GO:0005737">
    <property type="term" value="C:cytoplasm"/>
    <property type="evidence" value="ECO:0007669"/>
    <property type="project" value="TreeGrafter"/>
</dbReference>
<dbReference type="EMBL" id="VJMH01005207">
    <property type="protein sequence ID" value="KAF0698968.1"/>
    <property type="molecule type" value="Genomic_DNA"/>
</dbReference>
<dbReference type="SUPFAM" id="SSF48403">
    <property type="entry name" value="Ankyrin repeat"/>
    <property type="match status" value="2"/>
</dbReference>